<gene>
    <name evidence="9" type="ORF">BC343_05660</name>
</gene>
<sequence>MRKLLLFKFSLVVPFLLFCASLCAQQNPIKPAFDFPTKEVYDLHVDKHGFIWIASDFGVARYDGINCVHYSNPNQISLGCSNLLEDSYGRIWFNNFNGQIFYIDHEKVNLLESYDYKKEGNYPRMVLFGNQLLATSDHGLFVLDTKTLTGKYIGDSTYTSSLAVMSKQVLIRGNNKWYAYNGTPTLKKLSYKGDDESKGIVYALANKAYRDTAYMLINPAGVVKKLVLQNDTVKQVSQTAYNTFINTITITPDNQWVNTNGSSYSLNTGEEIKGLNLSCTVTDMEGNRWFSSLYHGLLIQYKKDIAHKTTIPGLDADDLVVSLRSYKNQLMLGTQKGYLVLYDPASNKVNFKSKLAAIAAPINNLAWVGGDEFIAASSVATYRVNALTKTITELTSIKTAKQFCYDSEKIYIASTSGLYVLPRQRSEALNKQIAATFGNALKYSEADNNFYLRMRARAIAYYPEQAALFVTFKNTLYKIDKTGMNPFLFNGQPVYAASLAYLGHRLYVGTISNGMLIVEQDGIKHISVQNGLFSKSIFKLKAVDKNLWILGSGPLQIFNTEKRALVDDYEFPDRNASEVFDLDGVGQSIYMVTSSGLDNFPLVKSTGDKKLKNYLLYVKVNNQAVEESTARKLSYAENNIIFNIGVPAYLKAKDIYIKYCLATKGDSTWQTTEPGERSIHFSSLMPGKYTLKAIAVDPRVGEAGSVINYSFTIQEPWWRSTAFKLALTLAAALAIFYGYVIMLRKRLALKRAFDTQQQLILSERQRIASEMHDDIGPGVFAIQNLANKAIKHENAAPELHQIKTQVVELSAKIHDVIWSTNVGNDNLEMLLYYIHVQIEKLLEPTEIVFDSELPDEIPAIKITVQSRRTVYLLVKEIVHNAIKHSQATTIQLRTIIEGDKLLIAVNDNGVGIDAAQAPTKGDGHGMGLGNMRSRVEKLNGELSIQNNHGAHISIKIPLDELRVVEFDKKLNKWQSFVAKLLRLPADV</sequence>
<dbReference type="InterPro" id="IPR003594">
    <property type="entry name" value="HATPase_dom"/>
</dbReference>
<dbReference type="SUPFAM" id="SSF50998">
    <property type="entry name" value="Quinoprotein alcohol dehydrogenase-like"/>
    <property type="match status" value="1"/>
</dbReference>
<keyword evidence="4" id="KW-0418">Kinase</keyword>
<dbReference type="GO" id="GO:0004673">
    <property type="term" value="F:protein histidine kinase activity"/>
    <property type="evidence" value="ECO:0007669"/>
    <property type="project" value="UniProtKB-EC"/>
</dbReference>
<dbReference type="PANTHER" id="PTHR24421">
    <property type="entry name" value="NITRATE/NITRITE SENSOR PROTEIN NARX-RELATED"/>
    <property type="match status" value="1"/>
</dbReference>
<dbReference type="InterPro" id="IPR036890">
    <property type="entry name" value="HATPase_C_sf"/>
</dbReference>
<accession>A0A1S9PFG1</accession>
<evidence type="ECO:0000256" key="7">
    <source>
        <dbReference type="SAM" id="SignalP"/>
    </source>
</evidence>
<dbReference type="InterPro" id="IPR013783">
    <property type="entry name" value="Ig-like_fold"/>
</dbReference>
<evidence type="ECO:0000256" key="6">
    <source>
        <dbReference type="SAM" id="Phobius"/>
    </source>
</evidence>
<dbReference type="RefSeq" id="WP_078348399.1">
    <property type="nucleotide sequence ID" value="NZ_MBTF01000012.1"/>
</dbReference>
<dbReference type="PANTHER" id="PTHR24421:SF10">
    <property type="entry name" value="NITRATE_NITRITE SENSOR PROTEIN NARQ"/>
    <property type="match status" value="1"/>
</dbReference>
<keyword evidence="6" id="KW-0472">Membrane</keyword>
<feature type="domain" description="Histidine kinase" evidence="8">
    <location>
        <begin position="766"/>
        <end position="960"/>
    </location>
</feature>
<dbReference type="EC" id="2.7.13.3" evidence="2"/>
<reference evidence="9 10" key="1">
    <citation type="submission" date="2016-07" db="EMBL/GenBank/DDBJ databases">
        <title>Genomic analysis of zinc-resistant bacterium Mucilaginibacter pedocola TBZ30.</title>
        <authorList>
            <person name="Huang J."/>
            <person name="Tang J."/>
        </authorList>
    </citation>
    <scope>NUCLEOTIDE SEQUENCE [LARGE SCALE GENOMIC DNA]</scope>
    <source>
        <strain evidence="9 10">TBZ30</strain>
    </source>
</reference>
<evidence type="ECO:0000313" key="10">
    <source>
        <dbReference type="Proteomes" id="UP000189739"/>
    </source>
</evidence>
<organism evidence="9 10">
    <name type="scientific">Mucilaginibacter pedocola</name>
    <dbReference type="NCBI Taxonomy" id="1792845"/>
    <lineage>
        <taxon>Bacteria</taxon>
        <taxon>Pseudomonadati</taxon>
        <taxon>Bacteroidota</taxon>
        <taxon>Sphingobacteriia</taxon>
        <taxon>Sphingobacteriales</taxon>
        <taxon>Sphingobacteriaceae</taxon>
        <taxon>Mucilaginibacter</taxon>
    </lineage>
</organism>
<dbReference type="EMBL" id="MBTF01000012">
    <property type="protein sequence ID" value="OOQ59649.1"/>
    <property type="molecule type" value="Genomic_DNA"/>
</dbReference>
<dbReference type="Gene3D" id="1.20.5.1930">
    <property type="match status" value="1"/>
</dbReference>
<dbReference type="Gene3D" id="2.60.40.10">
    <property type="entry name" value="Immunoglobulins"/>
    <property type="match status" value="1"/>
</dbReference>
<evidence type="ECO:0000256" key="3">
    <source>
        <dbReference type="ARBA" id="ARBA00022679"/>
    </source>
</evidence>
<protein>
    <recommendedName>
        <fullName evidence="2">histidine kinase</fullName>
        <ecNumber evidence="2">2.7.13.3</ecNumber>
    </recommendedName>
</protein>
<comment type="catalytic activity">
    <reaction evidence="1">
        <text>ATP + protein L-histidine = ADP + protein N-phospho-L-histidine.</text>
        <dbReference type="EC" id="2.7.13.3"/>
    </reaction>
</comment>
<keyword evidence="6" id="KW-1133">Transmembrane helix</keyword>
<keyword evidence="10" id="KW-1185">Reference proteome</keyword>
<dbReference type="PROSITE" id="PS50109">
    <property type="entry name" value="HIS_KIN"/>
    <property type="match status" value="1"/>
</dbReference>
<dbReference type="CDD" id="cd16917">
    <property type="entry name" value="HATPase_UhpB-NarQ-NarX-like"/>
    <property type="match status" value="1"/>
</dbReference>
<dbReference type="STRING" id="1792845.BC343_05660"/>
<dbReference type="OrthoDB" id="9809670at2"/>
<evidence type="ECO:0000256" key="5">
    <source>
        <dbReference type="ARBA" id="ARBA00023012"/>
    </source>
</evidence>
<comment type="caution">
    <text evidence="9">The sequence shown here is derived from an EMBL/GenBank/DDBJ whole genome shotgun (WGS) entry which is preliminary data.</text>
</comment>
<feature type="transmembrane region" description="Helical" evidence="6">
    <location>
        <begin position="722"/>
        <end position="742"/>
    </location>
</feature>
<keyword evidence="5" id="KW-0902">Two-component regulatory system</keyword>
<evidence type="ECO:0000259" key="8">
    <source>
        <dbReference type="PROSITE" id="PS50109"/>
    </source>
</evidence>
<dbReference type="InterPro" id="IPR050482">
    <property type="entry name" value="Sensor_HK_TwoCompSys"/>
</dbReference>
<dbReference type="Proteomes" id="UP000189739">
    <property type="component" value="Unassembled WGS sequence"/>
</dbReference>
<feature type="chain" id="PRO_5013159695" description="histidine kinase" evidence="7">
    <location>
        <begin position="25"/>
        <end position="987"/>
    </location>
</feature>
<dbReference type="Gene3D" id="3.30.565.10">
    <property type="entry name" value="Histidine kinase-like ATPase, C-terminal domain"/>
    <property type="match status" value="1"/>
</dbReference>
<dbReference type="AlphaFoldDB" id="A0A1S9PFG1"/>
<dbReference type="Pfam" id="PF02518">
    <property type="entry name" value="HATPase_c"/>
    <property type="match status" value="1"/>
</dbReference>
<dbReference type="SUPFAM" id="SSF55874">
    <property type="entry name" value="ATPase domain of HSP90 chaperone/DNA topoisomerase II/histidine kinase"/>
    <property type="match status" value="1"/>
</dbReference>
<proteinExistence type="predicted"/>
<evidence type="ECO:0000256" key="4">
    <source>
        <dbReference type="ARBA" id="ARBA00022777"/>
    </source>
</evidence>
<dbReference type="InterPro" id="IPR005467">
    <property type="entry name" value="His_kinase_dom"/>
</dbReference>
<dbReference type="Gene3D" id="2.130.10.10">
    <property type="entry name" value="YVTN repeat-like/Quinoprotein amine dehydrogenase"/>
    <property type="match status" value="2"/>
</dbReference>
<keyword evidence="6" id="KW-0812">Transmembrane</keyword>
<keyword evidence="3" id="KW-0808">Transferase</keyword>
<evidence type="ECO:0000256" key="1">
    <source>
        <dbReference type="ARBA" id="ARBA00000085"/>
    </source>
</evidence>
<name>A0A1S9PFG1_9SPHI</name>
<dbReference type="SMART" id="SM00387">
    <property type="entry name" value="HATPase_c"/>
    <property type="match status" value="1"/>
</dbReference>
<dbReference type="InterPro" id="IPR015943">
    <property type="entry name" value="WD40/YVTN_repeat-like_dom_sf"/>
</dbReference>
<dbReference type="GO" id="GO:0000160">
    <property type="term" value="P:phosphorelay signal transduction system"/>
    <property type="evidence" value="ECO:0007669"/>
    <property type="project" value="UniProtKB-KW"/>
</dbReference>
<dbReference type="InterPro" id="IPR011047">
    <property type="entry name" value="Quinoprotein_ADH-like_sf"/>
</dbReference>
<evidence type="ECO:0000313" key="9">
    <source>
        <dbReference type="EMBL" id="OOQ59649.1"/>
    </source>
</evidence>
<evidence type="ECO:0000256" key="2">
    <source>
        <dbReference type="ARBA" id="ARBA00012438"/>
    </source>
</evidence>
<keyword evidence="7" id="KW-0732">Signal</keyword>
<feature type="signal peptide" evidence="7">
    <location>
        <begin position="1"/>
        <end position="24"/>
    </location>
</feature>